<evidence type="ECO:0000256" key="6">
    <source>
        <dbReference type="ARBA" id="ARBA00022806"/>
    </source>
</evidence>
<dbReference type="GO" id="GO:0070478">
    <property type="term" value="P:nuclear-transcribed mRNA catabolic process, 3'-5' exonucleolytic nonsense-mediated decay"/>
    <property type="evidence" value="ECO:0007669"/>
    <property type="project" value="TreeGrafter"/>
</dbReference>
<organism evidence="12 13">
    <name type="scientific">Coccidioides immitis RMSCC 2394</name>
    <dbReference type="NCBI Taxonomy" id="404692"/>
    <lineage>
        <taxon>Eukaryota</taxon>
        <taxon>Fungi</taxon>
        <taxon>Dikarya</taxon>
        <taxon>Ascomycota</taxon>
        <taxon>Pezizomycotina</taxon>
        <taxon>Eurotiomycetes</taxon>
        <taxon>Eurotiomycetidae</taxon>
        <taxon>Onygenales</taxon>
        <taxon>Onygenaceae</taxon>
        <taxon>Coccidioides</taxon>
    </lineage>
</organism>
<dbReference type="InterPro" id="IPR027417">
    <property type="entry name" value="P-loop_NTPase"/>
</dbReference>
<dbReference type="Gene3D" id="3.40.50.300">
    <property type="entry name" value="P-loop containing nucleotide triphosphate hydrolases"/>
    <property type="match status" value="2"/>
</dbReference>
<dbReference type="SMART" id="SM00490">
    <property type="entry name" value="HELICc"/>
    <property type="match status" value="1"/>
</dbReference>
<comment type="similarity">
    <text evidence="2">Belongs to the helicase family. SKI2 subfamily.</text>
</comment>
<feature type="region of interest" description="Disordered" evidence="9">
    <location>
        <begin position="215"/>
        <end position="265"/>
    </location>
</feature>
<feature type="compositionally biased region" description="Low complexity" evidence="9">
    <location>
        <begin position="467"/>
        <end position="502"/>
    </location>
</feature>
<dbReference type="InterPro" id="IPR016438">
    <property type="entry name" value="SKI2-like"/>
</dbReference>
<dbReference type="OrthoDB" id="64767at2759"/>
<evidence type="ECO:0000313" key="12">
    <source>
        <dbReference type="EMBL" id="KMP04573.1"/>
    </source>
</evidence>
<dbReference type="PIRSF" id="PIRSF005198">
    <property type="entry name" value="Antiviral_helicase_SKI2"/>
    <property type="match status" value="1"/>
</dbReference>
<dbReference type="FunFam" id="3.40.50.300:FF:004737">
    <property type="entry name" value="Predicted protein"/>
    <property type="match status" value="1"/>
</dbReference>
<evidence type="ECO:0000256" key="7">
    <source>
        <dbReference type="ARBA" id="ARBA00022840"/>
    </source>
</evidence>
<dbReference type="InterPro" id="IPR011545">
    <property type="entry name" value="DEAD/DEAH_box_helicase_dom"/>
</dbReference>
<feature type="compositionally biased region" description="Basic and acidic residues" evidence="9">
    <location>
        <begin position="229"/>
        <end position="255"/>
    </location>
</feature>
<dbReference type="InterPro" id="IPR048392">
    <property type="entry name" value="MTR4-like_stalk"/>
</dbReference>
<dbReference type="SUPFAM" id="SSF52540">
    <property type="entry name" value="P-loop containing nucleoside triphosphate hydrolases"/>
    <property type="match status" value="2"/>
</dbReference>
<evidence type="ECO:0000256" key="5">
    <source>
        <dbReference type="ARBA" id="ARBA00022801"/>
    </source>
</evidence>
<gene>
    <name evidence="12" type="ORF">CIRG_04254</name>
</gene>
<keyword evidence="7" id="KW-0067">ATP-binding</keyword>
<keyword evidence="5" id="KW-0378">Hydrolase</keyword>
<dbReference type="Pfam" id="PF21408">
    <property type="entry name" value="MTR4-like_stalk"/>
    <property type="match status" value="1"/>
</dbReference>
<dbReference type="GO" id="GO:0005524">
    <property type="term" value="F:ATP binding"/>
    <property type="evidence" value="ECO:0007669"/>
    <property type="project" value="UniProtKB-KW"/>
</dbReference>
<dbReference type="FunFam" id="1.10.3380.30:FF:000001">
    <property type="entry name" value="Ski2 ATP-dependent RNA helicase"/>
    <property type="match status" value="1"/>
</dbReference>
<proteinExistence type="inferred from homology"/>
<dbReference type="Pfam" id="PF17911">
    <property type="entry name" value="Ski2_N"/>
    <property type="match status" value="1"/>
</dbReference>
<dbReference type="Proteomes" id="UP000054565">
    <property type="component" value="Unassembled WGS sequence"/>
</dbReference>
<dbReference type="InterPro" id="IPR001650">
    <property type="entry name" value="Helicase_C-like"/>
</dbReference>
<dbReference type="CDD" id="cd18795">
    <property type="entry name" value="SF2_C_Ski2"/>
    <property type="match status" value="1"/>
</dbReference>
<keyword evidence="4" id="KW-0547">Nucleotide-binding</keyword>
<dbReference type="InterPro" id="IPR050699">
    <property type="entry name" value="RNA-DNA_Helicase"/>
</dbReference>
<protein>
    <submittedName>
        <fullName evidence="12">Translation repressor</fullName>
    </submittedName>
</protein>
<dbReference type="InterPro" id="IPR040801">
    <property type="entry name" value="Ski2_N"/>
</dbReference>
<reference evidence="13" key="1">
    <citation type="journal article" date="2010" name="Genome Res.">
        <title>Population genomic sequencing of Coccidioides fungi reveals recent hybridization and transposon control.</title>
        <authorList>
            <person name="Neafsey D.E."/>
            <person name="Barker B.M."/>
            <person name="Sharpton T.J."/>
            <person name="Stajich J.E."/>
            <person name="Park D.J."/>
            <person name="Whiston E."/>
            <person name="Hung C.-Y."/>
            <person name="McMahan C."/>
            <person name="White J."/>
            <person name="Sykes S."/>
            <person name="Heiman D."/>
            <person name="Young S."/>
            <person name="Zeng Q."/>
            <person name="Abouelleil A."/>
            <person name="Aftuck L."/>
            <person name="Bessette D."/>
            <person name="Brown A."/>
            <person name="FitzGerald M."/>
            <person name="Lui A."/>
            <person name="Macdonald J.P."/>
            <person name="Priest M."/>
            <person name="Orbach M.J."/>
            <person name="Galgiani J.N."/>
            <person name="Kirkland T.N."/>
            <person name="Cole G.T."/>
            <person name="Birren B.W."/>
            <person name="Henn M.R."/>
            <person name="Taylor J.W."/>
            <person name="Rounsley S.D."/>
        </authorList>
    </citation>
    <scope>NUCLEOTIDE SEQUENCE [LARGE SCALE GENOMIC DNA]</scope>
    <source>
        <strain evidence="13">RMSCC 2394</strain>
    </source>
</reference>
<dbReference type="GO" id="GO:0055087">
    <property type="term" value="C:Ski complex"/>
    <property type="evidence" value="ECO:0007669"/>
    <property type="project" value="TreeGrafter"/>
</dbReference>
<evidence type="ECO:0000256" key="2">
    <source>
        <dbReference type="ARBA" id="ARBA00010140"/>
    </source>
</evidence>
<dbReference type="GO" id="GO:0016787">
    <property type="term" value="F:hydrolase activity"/>
    <property type="evidence" value="ECO:0007669"/>
    <property type="project" value="UniProtKB-KW"/>
</dbReference>
<dbReference type="PROSITE" id="PS51194">
    <property type="entry name" value="HELICASE_CTER"/>
    <property type="match status" value="1"/>
</dbReference>
<feature type="region of interest" description="Disordered" evidence="9">
    <location>
        <begin position="438"/>
        <end position="510"/>
    </location>
</feature>
<evidence type="ECO:0000259" key="11">
    <source>
        <dbReference type="PROSITE" id="PS51194"/>
    </source>
</evidence>
<dbReference type="InterPro" id="IPR012961">
    <property type="entry name" value="Ski2/MTR4_C"/>
</dbReference>
<dbReference type="Pfam" id="PF00271">
    <property type="entry name" value="Helicase_C"/>
    <property type="match status" value="1"/>
</dbReference>
<sequence>MASDLASAMQQVQINAQALDVDAELDAWIDGAGEATEGKRRKRQPQSAEELKLELEEEFLAPSPRFNTQWLNRLQKRWEAPVDYADLFELAPTQTRTVIRFTREGLEGRVTRYREVTVPAGSATAKNSTSLRRRPAGRAEFVRGAAGFYPFEPGGLEAVEAISVLESEAQAEELRASAAAGKSSLDRIIKFGVEGGLLEVAPGLSRGLDFKKEKAAEAERDADDVQDALQRDDSQLDREVGEAGHEVDGGPKKEEPDEGLASDEEEDIDSLLPVEYPALEPRGELLAASAKKAGREWAHVVDVNKEITNFYDLVPDMAREYPFELDTFQKEAVYHLENGDSVFVAAHTSAGKTVVAEYAIALAAKHMTKAIYTSPIKALSNQKFRDFRNTFDDVGILTGDVQINPEASCLIMTTEILRMAGNKPDDMLSWRDKIRAQKDAEAKASQRRGFVERRRGQSQRSAHRGAQRAGSQRGCAGQQRGGPQQRGRGQPAPRGIGNIARTGRGGGRTTAAQDRNIWVHLVLHLKKESTFQHVEDRRLPQIRRVRELLSRGIGVHHGGLLPIIKEIVEILFARGLVKVLFATETFAMGLNLPTRTVVFSGFRKHDGRQFRDLLPGEYTQMAGRAGRRGLDTVGSVIIATSGRDEAPPIWALKKMILGDPIKLRSQFRLTYNMILNLLRVEALKIEEMIKRSFSENATQALLPEHQKQVQISEATLEKITREPCAICDIDLETCHRASVEFGRLTVRLHTLLLASPVGRRLFATKRVVVYRKSACWRKRVLAADAAPSLQVFEFGPPSLVRHPSDILPYLPMFRHYFVPLPRLASDMHLKTCKVPLMDLECVTSAVVKFGGPPYALNNKKEGLKIANKELIPLASSWEKAEWDELDWGRMKELQVIEVLNERQKQLEIAQSCQCFQCPQFLKHFEMQHDEWQVKENISQLKQLMSDQNLQLLPDYEQRLQVLKDLGFVDEACRVQLKGKVACEIHSADELVLTELILENVLAEYEPEEIVALLSAFVFEEKTENAPTLTPRLEKGKEAIIDISNRVNDLQVKHQVILSSEDAGDFESKPRFNLVEVVYEWARGMSFNRITDLTDVMEGTIVRVITRLDETCREVKSAAKLVGDPSLYTKMQTAQEMIKRDVIFAASLYM</sequence>
<dbReference type="SMART" id="SM00487">
    <property type="entry name" value="DEXDc"/>
    <property type="match status" value="1"/>
</dbReference>
<feature type="compositionally biased region" description="Acidic residues" evidence="9">
    <location>
        <begin position="256"/>
        <end position="265"/>
    </location>
</feature>
<feature type="domain" description="Helicase ATP-binding" evidence="10">
    <location>
        <begin position="333"/>
        <end position="418"/>
    </location>
</feature>
<dbReference type="PANTHER" id="PTHR12131">
    <property type="entry name" value="ATP-DEPENDENT RNA AND DNA HELICASE"/>
    <property type="match status" value="1"/>
</dbReference>
<accession>A0A0J6YCK3</accession>
<evidence type="ECO:0000256" key="3">
    <source>
        <dbReference type="ARBA" id="ARBA00022490"/>
    </source>
</evidence>
<name>A0A0J6YCK3_COCIT</name>
<dbReference type="SMART" id="SM01142">
    <property type="entry name" value="DSHCT"/>
    <property type="match status" value="1"/>
</dbReference>
<keyword evidence="3" id="KW-0963">Cytoplasm</keyword>
<dbReference type="Gene3D" id="1.10.3380.30">
    <property type="match status" value="1"/>
</dbReference>
<dbReference type="AlphaFoldDB" id="A0A0J6YCK3"/>
<evidence type="ECO:0000256" key="4">
    <source>
        <dbReference type="ARBA" id="ARBA00022741"/>
    </source>
</evidence>
<evidence type="ECO:0000256" key="1">
    <source>
        <dbReference type="ARBA" id="ARBA00004496"/>
    </source>
</evidence>
<evidence type="ECO:0000259" key="10">
    <source>
        <dbReference type="PROSITE" id="PS51192"/>
    </source>
</evidence>
<dbReference type="Pfam" id="PF00270">
    <property type="entry name" value="DEAD"/>
    <property type="match status" value="1"/>
</dbReference>
<dbReference type="Pfam" id="PF13234">
    <property type="entry name" value="MTR4_beta-barrel"/>
    <property type="match status" value="1"/>
</dbReference>
<feature type="compositionally biased region" description="Basic and acidic residues" evidence="9">
    <location>
        <begin position="438"/>
        <end position="455"/>
    </location>
</feature>
<dbReference type="PANTHER" id="PTHR12131:SF1">
    <property type="entry name" value="ATP-DEPENDENT RNA HELICASE SUPV3L1, MITOCHONDRIAL-RELATED"/>
    <property type="match status" value="1"/>
</dbReference>
<dbReference type="GO" id="GO:0003724">
    <property type="term" value="F:RNA helicase activity"/>
    <property type="evidence" value="ECO:0007669"/>
    <property type="project" value="InterPro"/>
</dbReference>
<dbReference type="EMBL" id="DS028095">
    <property type="protein sequence ID" value="KMP04573.1"/>
    <property type="molecule type" value="Genomic_DNA"/>
</dbReference>
<dbReference type="Gene3D" id="1.20.1500.20">
    <property type="match status" value="1"/>
</dbReference>
<evidence type="ECO:0000256" key="9">
    <source>
        <dbReference type="SAM" id="MobiDB-lite"/>
    </source>
</evidence>
<dbReference type="InterPro" id="IPR025696">
    <property type="entry name" value="Beta-barrel_MTR4"/>
</dbReference>
<evidence type="ECO:0000313" key="13">
    <source>
        <dbReference type="Proteomes" id="UP000054565"/>
    </source>
</evidence>
<comment type="subcellular location">
    <subcellularLocation>
        <location evidence="1">Cytoplasm</location>
    </subcellularLocation>
</comment>
<keyword evidence="6" id="KW-0347">Helicase</keyword>
<keyword evidence="8" id="KW-0694">RNA-binding</keyword>
<dbReference type="GO" id="GO:0003723">
    <property type="term" value="F:RNA binding"/>
    <property type="evidence" value="ECO:0007669"/>
    <property type="project" value="UniProtKB-KW"/>
</dbReference>
<dbReference type="PROSITE" id="PS51192">
    <property type="entry name" value="HELICASE_ATP_BIND_1"/>
    <property type="match status" value="1"/>
</dbReference>
<evidence type="ECO:0000256" key="8">
    <source>
        <dbReference type="ARBA" id="ARBA00022884"/>
    </source>
</evidence>
<dbReference type="InterPro" id="IPR014001">
    <property type="entry name" value="Helicase_ATP-bd"/>
</dbReference>
<dbReference type="Pfam" id="PF08148">
    <property type="entry name" value="DSHCT"/>
    <property type="match status" value="1"/>
</dbReference>
<feature type="domain" description="Helicase C-terminal" evidence="11">
    <location>
        <begin position="511"/>
        <end position="678"/>
    </location>
</feature>
<dbReference type="STRING" id="404692.A0A0J6YCK3"/>